<comment type="similarity">
    <text evidence="2 4">Belongs to the perilipin family.</text>
</comment>
<keyword evidence="3" id="KW-0551">Lipid droplet</keyword>
<dbReference type="GO" id="GO:0019915">
    <property type="term" value="P:lipid storage"/>
    <property type="evidence" value="ECO:0007669"/>
    <property type="project" value="TreeGrafter"/>
</dbReference>
<keyword evidence="6" id="KW-1185">Reference proteome</keyword>
<dbReference type="PANTHER" id="PTHR14024">
    <property type="entry name" value="PERILIPIN"/>
    <property type="match status" value="1"/>
</dbReference>
<protein>
    <submittedName>
        <fullName evidence="5">Uncharacterized protein</fullName>
    </submittedName>
</protein>
<dbReference type="PIRSF" id="PIRSF036881">
    <property type="entry name" value="PAT"/>
    <property type="match status" value="1"/>
</dbReference>
<comment type="subcellular location">
    <subcellularLocation>
        <location evidence="1">Lipid droplet</location>
    </subcellularLocation>
</comment>
<evidence type="ECO:0000256" key="1">
    <source>
        <dbReference type="ARBA" id="ARBA00004502"/>
    </source>
</evidence>
<dbReference type="EMBL" id="CAIIXF020000007">
    <property type="protein sequence ID" value="CAH1788113.1"/>
    <property type="molecule type" value="Genomic_DNA"/>
</dbReference>
<evidence type="ECO:0000313" key="5">
    <source>
        <dbReference type="EMBL" id="CAH1788113.1"/>
    </source>
</evidence>
<evidence type="ECO:0000256" key="3">
    <source>
        <dbReference type="ARBA" id="ARBA00022677"/>
    </source>
</evidence>
<dbReference type="GO" id="GO:0005811">
    <property type="term" value="C:lipid droplet"/>
    <property type="evidence" value="ECO:0007669"/>
    <property type="project" value="UniProtKB-SubCell"/>
</dbReference>
<dbReference type="Gene3D" id="1.20.120.340">
    <property type="entry name" value="Flagellar protein FliS"/>
    <property type="match status" value="1"/>
</dbReference>
<evidence type="ECO:0000256" key="4">
    <source>
        <dbReference type="PIRNR" id="PIRNR036881"/>
    </source>
</evidence>
<accession>A0A8J1Y477</accession>
<dbReference type="PANTHER" id="PTHR14024:SF49">
    <property type="entry name" value="LIPID STORAGE DROPLETS SURFACE-BINDING PROTEIN 1"/>
    <property type="match status" value="1"/>
</dbReference>
<evidence type="ECO:0000256" key="2">
    <source>
        <dbReference type="ARBA" id="ARBA00006311"/>
    </source>
</evidence>
<dbReference type="AlphaFoldDB" id="A0A8J1Y477"/>
<dbReference type="InterPro" id="IPR004279">
    <property type="entry name" value="Perilipin"/>
</dbReference>
<reference evidence="5" key="1">
    <citation type="submission" date="2022-03" db="EMBL/GenBank/DDBJ databases">
        <authorList>
            <person name="Martin C."/>
        </authorList>
    </citation>
    <scope>NUCLEOTIDE SEQUENCE</scope>
</reference>
<gene>
    <name evidence="5" type="ORF">OFUS_LOCUS13706</name>
</gene>
<proteinExistence type="inferred from homology"/>
<organism evidence="5 6">
    <name type="scientific">Owenia fusiformis</name>
    <name type="common">Polychaete worm</name>
    <dbReference type="NCBI Taxonomy" id="6347"/>
    <lineage>
        <taxon>Eukaryota</taxon>
        <taxon>Metazoa</taxon>
        <taxon>Spiralia</taxon>
        <taxon>Lophotrochozoa</taxon>
        <taxon>Annelida</taxon>
        <taxon>Polychaeta</taxon>
        <taxon>Sedentaria</taxon>
        <taxon>Canalipalpata</taxon>
        <taxon>Sabellida</taxon>
        <taxon>Oweniida</taxon>
        <taxon>Oweniidae</taxon>
        <taxon>Owenia</taxon>
    </lineage>
</organism>
<comment type="caution">
    <text evidence="5">The sequence shown here is derived from an EMBL/GenBank/DDBJ whole genome shotgun (WGS) entry which is preliminary data.</text>
</comment>
<dbReference type="Proteomes" id="UP000749559">
    <property type="component" value="Unassembled WGS sequence"/>
</dbReference>
<sequence>MSDEQFLTRMSTYPMVSSALGQLTNAYEATKNSNNLVKSTLEMAENGVKGVAQHTAPIVDKLQPQVSKLNSIGVNSLERLEKTFPVVKAPTDEVLSNTKQIYDSTLKPTVDYVAAPVTYSVEKVQNLTGYSTEKMQDVKEYSNQKVKEIKQLTNEAIQGTKQYSSETMTDVTAYTTKKVTDALNTPYGKTVLTGVDSFLETAETYVEKYLPESKIDDNNETCKMEVVPSKQTSNQLTRAASLTGKVRQRMFSKAMSDLVNLQTRSKETLNRLNFTVDLIQYAQTNLDSAKDKAAYYWEEISKVEETMSEQEMTSEQTEGVVDKSTEAMQDDDVETYIVEPKMTMERRGILLARSLAMQLRRGLNMTQESYKLLPESIQEKINNAQGVSESLFTSLTNGKALHKMPSQAMEQVRAELEYLKKMVGILGQVALTSAPLQWLGLKGKPGWVEEEQGDNNDIVMMESTQDNKYIHEKDGSTIET</sequence>
<dbReference type="SUPFAM" id="SSF109775">
    <property type="entry name" value="Mannose-6-phosphate receptor binding protein 1 (Tip47), C-terminal domain"/>
    <property type="match status" value="1"/>
</dbReference>
<dbReference type="GO" id="GO:0005829">
    <property type="term" value="C:cytosol"/>
    <property type="evidence" value="ECO:0007669"/>
    <property type="project" value="TreeGrafter"/>
</dbReference>
<name>A0A8J1Y477_OWEFU</name>
<dbReference type="OrthoDB" id="376826at2759"/>
<dbReference type="Pfam" id="PF03036">
    <property type="entry name" value="Perilipin"/>
    <property type="match status" value="1"/>
</dbReference>
<evidence type="ECO:0000313" key="6">
    <source>
        <dbReference type="Proteomes" id="UP000749559"/>
    </source>
</evidence>
<dbReference type="GO" id="GO:0010890">
    <property type="term" value="P:positive regulation of triglyceride storage"/>
    <property type="evidence" value="ECO:0007669"/>
    <property type="project" value="TreeGrafter"/>
</dbReference>